<keyword evidence="2" id="KW-1185">Reference proteome</keyword>
<organism evidence="1 2">
    <name type="scientific">Brenthis ino</name>
    <name type="common">lesser marbled fritillary</name>
    <dbReference type="NCBI Taxonomy" id="405034"/>
    <lineage>
        <taxon>Eukaryota</taxon>
        <taxon>Metazoa</taxon>
        <taxon>Ecdysozoa</taxon>
        <taxon>Arthropoda</taxon>
        <taxon>Hexapoda</taxon>
        <taxon>Insecta</taxon>
        <taxon>Pterygota</taxon>
        <taxon>Neoptera</taxon>
        <taxon>Endopterygota</taxon>
        <taxon>Lepidoptera</taxon>
        <taxon>Glossata</taxon>
        <taxon>Ditrysia</taxon>
        <taxon>Papilionoidea</taxon>
        <taxon>Nymphalidae</taxon>
        <taxon>Heliconiinae</taxon>
        <taxon>Argynnini</taxon>
        <taxon>Brenthis</taxon>
    </lineage>
</organism>
<proteinExistence type="predicted"/>
<evidence type="ECO:0000313" key="2">
    <source>
        <dbReference type="Proteomes" id="UP000838878"/>
    </source>
</evidence>
<gene>
    <name evidence="1" type="ORF">BINO364_LOCUS13381</name>
</gene>
<dbReference type="AlphaFoldDB" id="A0A8J9UYJ0"/>
<protein>
    <submittedName>
        <fullName evidence="1">Uncharacterized protein</fullName>
    </submittedName>
</protein>
<feature type="non-terminal residue" evidence="1">
    <location>
        <position position="214"/>
    </location>
</feature>
<dbReference type="EMBL" id="OV170227">
    <property type="protein sequence ID" value="CAH0728122.1"/>
    <property type="molecule type" value="Genomic_DNA"/>
</dbReference>
<sequence length="214" mass="24604">MSEENSLKTAISEEICNSILNNKMISNKNIYFETPCKVFRNDTTAVEVVVKQVKNKTKKLNGTNDKTNIDQLYECIELLTTEVNKAKMNLDEMKNSFKIVMFEMERQLDAANQRELKTHTNNLFLQLEKEKLKTILDSKSNLITKLKKELFSMRRIIKLVSKGIRCVSFSSESVTISDSEYTEFENDLSKDFSKLIISNKDSINTTNGTMLTIT</sequence>
<evidence type="ECO:0000313" key="1">
    <source>
        <dbReference type="EMBL" id="CAH0728122.1"/>
    </source>
</evidence>
<name>A0A8J9UYJ0_9NEOP</name>
<reference evidence="1" key="1">
    <citation type="submission" date="2021-12" db="EMBL/GenBank/DDBJ databases">
        <authorList>
            <person name="Martin H S."/>
        </authorList>
    </citation>
    <scope>NUCLEOTIDE SEQUENCE</scope>
</reference>
<dbReference type="OrthoDB" id="7379842at2759"/>
<accession>A0A8J9UYJ0</accession>
<dbReference type="Proteomes" id="UP000838878">
    <property type="component" value="Chromosome 7"/>
</dbReference>